<evidence type="ECO:0000313" key="3">
    <source>
        <dbReference type="EMBL" id="PRP77115.1"/>
    </source>
</evidence>
<accession>A0A2P6MZI7</accession>
<dbReference type="GO" id="GO:0016787">
    <property type="term" value="F:hydrolase activity"/>
    <property type="evidence" value="ECO:0007669"/>
    <property type="project" value="UniProtKB-KW"/>
</dbReference>
<dbReference type="InterPro" id="IPR050593">
    <property type="entry name" value="LovG"/>
</dbReference>
<dbReference type="PANTHER" id="PTHR48070:SF6">
    <property type="entry name" value="ESTERASE OVCA2"/>
    <property type="match status" value="1"/>
</dbReference>
<gene>
    <name evidence="3" type="ORF">PROFUN_12970</name>
</gene>
<keyword evidence="4" id="KW-1185">Reference proteome</keyword>
<dbReference type="GO" id="GO:0005634">
    <property type="term" value="C:nucleus"/>
    <property type="evidence" value="ECO:0007669"/>
    <property type="project" value="TreeGrafter"/>
</dbReference>
<evidence type="ECO:0000313" key="4">
    <source>
        <dbReference type="Proteomes" id="UP000241769"/>
    </source>
</evidence>
<comment type="caution">
    <text evidence="3">The sequence shown here is derived from an EMBL/GenBank/DDBJ whole genome shotgun (WGS) entry which is preliminary data.</text>
</comment>
<name>A0A2P6MZI7_9EUKA</name>
<dbReference type="FunCoup" id="A0A2P6MZI7">
    <property type="interactions" value="37"/>
</dbReference>
<dbReference type="Gene3D" id="3.40.50.1820">
    <property type="entry name" value="alpha/beta hydrolase"/>
    <property type="match status" value="1"/>
</dbReference>
<feature type="domain" description="Serine hydrolase" evidence="2">
    <location>
        <begin position="2"/>
        <end position="235"/>
    </location>
</feature>
<keyword evidence="1" id="KW-0378">Hydrolase</keyword>
<protein>
    <recommendedName>
        <fullName evidence="2">Serine hydrolase domain-containing protein</fullName>
    </recommendedName>
</protein>
<dbReference type="SUPFAM" id="SSF53474">
    <property type="entry name" value="alpha/beta-Hydrolases"/>
    <property type="match status" value="1"/>
</dbReference>
<dbReference type="STRING" id="1890364.A0A2P6MZI7"/>
<dbReference type="Pfam" id="PF03959">
    <property type="entry name" value="FSH1"/>
    <property type="match status" value="1"/>
</dbReference>
<reference evidence="3 4" key="1">
    <citation type="journal article" date="2018" name="Genome Biol. Evol.">
        <title>Multiple Roots of Fruiting Body Formation in Amoebozoa.</title>
        <authorList>
            <person name="Hillmann F."/>
            <person name="Forbes G."/>
            <person name="Novohradska S."/>
            <person name="Ferling I."/>
            <person name="Riege K."/>
            <person name="Groth M."/>
            <person name="Westermann M."/>
            <person name="Marz M."/>
            <person name="Spaller T."/>
            <person name="Winckler T."/>
            <person name="Schaap P."/>
            <person name="Glockner G."/>
        </authorList>
    </citation>
    <scope>NUCLEOTIDE SEQUENCE [LARGE SCALE GENOMIC DNA]</scope>
    <source>
        <strain evidence="3 4">Jena</strain>
    </source>
</reference>
<proteinExistence type="predicted"/>
<dbReference type="InterPro" id="IPR005645">
    <property type="entry name" value="FSH-like_dom"/>
</dbReference>
<dbReference type="InterPro" id="IPR029058">
    <property type="entry name" value="AB_hydrolase_fold"/>
</dbReference>
<dbReference type="GO" id="GO:0005737">
    <property type="term" value="C:cytoplasm"/>
    <property type="evidence" value="ECO:0007669"/>
    <property type="project" value="TreeGrafter"/>
</dbReference>
<dbReference type="Proteomes" id="UP000241769">
    <property type="component" value="Unassembled WGS sequence"/>
</dbReference>
<sequence length="470" mass="52407">MTEEKAKVLVLQGYFQNKKIFSQKTGAFRKIFGKSINFEYLQATHEITGEELADALKVLEDAGGRGEPVPPPSEPMFKWYDAGKEWETAQHYNGISESIEYIRSYFREQKYFDGVVGFSQGGVITSILCCLRNPDSDTIIDHLLHGSPLEPHLSQSMNDNPIVFRFAVLACAFAPTDIDYRDIYSSKPPSCPTLHVFGKGDTLIHAEKSRNLCEKFPRAETLEHEGGHYIPTTGAAKEVFRKFFSPYTKKTDLLSGPIVDAAPPLMSAIGLRDDILSTIGSHTCHKPVSSQGQRFLSLSPIRTKSGVAHTKKRLMRTYATLRHAIAKPTEEAFVEHRKSFGTLIADADSLADDLQNSWTRGEVSVSSPPPMSGVKSFLQRTHTTRRRSKSCEIPREWVSLLASSSPPSPQPSPKVSKRETFNRSFLLGAFNDDIKVRDPSLKDRWCNTDPLRGIEEINFPGSNVLPSGEV</sequence>
<evidence type="ECO:0000256" key="1">
    <source>
        <dbReference type="ARBA" id="ARBA00022801"/>
    </source>
</evidence>
<organism evidence="3 4">
    <name type="scientific">Planoprotostelium fungivorum</name>
    <dbReference type="NCBI Taxonomy" id="1890364"/>
    <lineage>
        <taxon>Eukaryota</taxon>
        <taxon>Amoebozoa</taxon>
        <taxon>Evosea</taxon>
        <taxon>Variosea</taxon>
        <taxon>Cavosteliida</taxon>
        <taxon>Cavosteliaceae</taxon>
        <taxon>Planoprotostelium</taxon>
    </lineage>
</organism>
<dbReference type="EMBL" id="MDYQ01000280">
    <property type="protein sequence ID" value="PRP77115.1"/>
    <property type="molecule type" value="Genomic_DNA"/>
</dbReference>
<evidence type="ECO:0000259" key="2">
    <source>
        <dbReference type="Pfam" id="PF03959"/>
    </source>
</evidence>
<dbReference type="AlphaFoldDB" id="A0A2P6MZI7"/>
<dbReference type="InParanoid" id="A0A2P6MZI7"/>
<dbReference type="PANTHER" id="PTHR48070">
    <property type="entry name" value="ESTERASE OVCA2"/>
    <property type="match status" value="1"/>
</dbReference>
<dbReference type="OrthoDB" id="414698at2759"/>